<evidence type="ECO:0000256" key="1">
    <source>
        <dbReference type="SAM" id="MobiDB-lite"/>
    </source>
</evidence>
<dbReference type="AlphaFoldDB" id="A0A1T2L6C2"/>
<reference evidence="2 3" key="1">
    <citation type="submission" date="2016-11" db="EMBL/GenBank/DDBJ databases">
        <title>Mixed transmission modes and dynamic genome evolution in an obligate animal-bacterial symbiosis.</title>
        <authorList>
            <person name="Russell S.L."/>
            <person name="Corbett-Detig R.B."/>
            <person name="Cavanaugh C.M."/>
        </authorList>
    </citation>
    <scope>NUCLEOTIDE SEQUENCE [LARGE SCALE GENOMIC DNA]</scope>
    <source>
        <strain evidence="2">Sveles-Q1</strain>
    </source>
</reference>
<feature type="compositionally biased region" description="Polar residues" evidence="1">
    <location>
        <begin position="593"/>
        <end position="605"/>
    </location>
</feature>
<sequence>MSSNDSSIYAIPVQHAPDELSFDLRPKKVKEWFDALPMANLDEVTRLVSEALSDISTLQIKPSERYKLLEQFHPLIQIISETLQRKFVGRPLPLSDVSNRAYSLLQEINILMAVGYKTVIVQTLTQTGKRIDISMITYATHRNMRYLSTILMHAYQIYGSYPTNTWKDIHQLYSFATQNKISETPVKDQMLKRRTTCTVEDMIKRTMLLSLACPYRLHQGEVDRVYQMLEQWVRNTKIGGTSDAVEENGIFVTQLDLDAPPTYRALHKASGDPSQIRILDTTELADDLQLQVTENGEDNRVVIGETKLSHDLLRRLALAWGIVPKRGENRLNISTNVEITSGINAIYYHISGINPDKNHRYGFGAPPPPSPTKDEPIGIPSSSIPSDLTVIDFEMSSEEREKIGLPAGLRPDIDESSDSTPAAPAADSPYPTQNWNMVNVSAGGYCLLWNDEHASTAKVGELIGIHNTGEEDIHYWGIGVVRWMRCEESEGLKVGVQMLSPSVISLLVELGEELTDPTGHWLLIPENPASEIASSLILPAYPLRAGQKVMIKQQDKDLYVELAEMTENTGSFAQYHFNPLGTSAQPKSKRNGNENSSPKQQQNNGEALDWKLI</sequence>
<evidence type="ECO:0000313" key="3">
    <source>
        <dbReference type="Proteomes" id="UP000191110"/>
    </source>
</evidence>
<dbReference type="EMBL" id="MPRL01000020">
    <property type="protein sequence ID" value="OOZ40647.1"/>
    <property type="molecule type" value="Genomic_DNA"/>
</dbReference>
<dbReference type="Proteomes" id="UP000191110">
    <property type="component" value="Unassembled WGS sequence"/>
</dbReference>
<feature type="region of interest" description="Disordered" evidence="1">
    <location>
        <begin position="359"/>
        <end position="381"/>
    </location>
</feature>
<gene>
    <name evidence="2" type="ORF">BOW53_06885</name>
</gene>
<evidence type="ECO:0008006" key="4">
    <source>
        <dbReference type="Google" id="ProtNLM"/>
    </source>
</evidence>
<dbReference type="OrthoDB" id="5724405at2"/>
<protein>
    <recommendedName>
        <fullName evidence="4">GTPase</fullName>
    </recommendedName>
</protein>
<organism evidence="2 3">
    <name type="scientific">Solemya pervernicosa gill symbiont</name>
    <dbReference type="NCBI Taxonomy" id="642797"/>
    <lineage>
        <taxon>Bacteria</taxon>
        <taxon>Pseudomonadati</taxon>
        <taxon>Pseudomonadota</taxon>
        <taxon>Gammaproteobacteria</taxon>
        <taxon>sulfur-oxidizing symbionts</taxon>
    </lineage>
</organism>
<feature type="compositionally biased region" description="Low complexity" evidence="1">
    <location>
        <begin position="418"/>
        <end position="432"/>
    </location>
</feature>
<keyword evidence="3" id="KW-1185">Reference proteome</keyword>
<accession>A0A1T2L6C2</accession>
<feature type="region of interest" description="Disordered" evidence="1">
    <location>
        <begin position="404"/>
        <end position="433"/>
    </location>
</feature>
<comment type="caution">
    <text evidence="2">The sequence shown here is derived from an EMBL/GenBank/DDBJ whole genome shotgun (WGS) entry which is preliminary data.</text>
</comment>
<feature type="region of interest" description="Disordered" evidence="1">
    <location>
        <begin position="575"/>
        <end position="613"/>
    </location>
</feature>
<dbReference type="RefSeq" id="WP_078483350.1">
    <property type="nucleotide sequence ID" value="NZ_MPRL01000020.1"/>
</dbReference>
<evidence type="ECO:0000313" key="2">
    <source>
        <dbReference type="EMBL" id="OOZ40647.1"/>
    </source>
</evidence>
<proteinExistence type="predicted"/>
<name>A0A1T2L6C2_9GAMM</name>